<sequence>MRTILTIIFLTIFTTGIFAQTDSTLKGVWKLSQSKNSLGEITDVPPVFYKFFDSNNSFSNLSLRQNGLTAAHKGKYSLDSQNSKYTESVTTVNESNTQAAEATNTLKITFNEDKTSFTIEGNIQSTNGTFSLYEVWEKLD</sequence>
<protein>
    <submittedName>
        <fullName evidence="2">DUF4488 domain-containing protein</fullName>
    </submittedName>
</protein>
<comment type="caution">
    <text evidence="2">The sequence shown here is derived from an EMBL/GenBank/DDBJ whole genome shotgun (WGS) entry which is preliminary data.</text>
</comment>
<feature type="domain" description="DUF4488" evidence="1">
    <location>
        <begin position="24"/>
        <end position="138"/>
    </location>
</feature>
<evidence type="ECO:0000259" key="1">
    <source>
        <dbReference type="Pfam" id="PF14869"/>
    </source>
</evidence>
<gene>
    <name evidence="2" type="ORF">IPZ78_07400</name>
</gene>
<name>A0ABS7Z7Q4_9SPHI</name>
<dbReference type="Gene3D" id="2.40.128.490">
    <property type="entry name" value="Uncharacterised protein PF14869, DUF4488"/>
    <property type="match status" value="1"/>
</dbReference>
<dbReference type="Pfam" id="PF14869">
    <property type="entry name" value="DUF4488"/>
    <property type="match status" value="1"/>
</dbReference>
<dbReference type="RefSeq" id="WP_225552365.1">
    <property type="nucleotide sequence ID" value="NZ_JADEYP010000011.1"/>
</dbReference>
<dbReference type="InterPro" id="IPR027991">
    <property type="entry name" value="DUF4488"/>
</dbReference>
<reference evidence="2" key="1">
    <citation type="submission" date="2020-10" db="EMBL/GenBank/DDBJ databases">
        <authorList>
            <person name="Lu T."/>
            <person name="Wang Q."/>
            <person name="Han X."/>
        </authorList>
    </citation>
    <scope>NUCLEOTIDE SEQUENCE</scope>
    <source>
        <strain evidence="2">WQ 366</strain>
    </source>
</reference>
<keyword evidence="3" id="KW-1185">Reference proteome</keyword>
<organism evidence="2 3">
    <name type="scientific">Sphingobacterium bovistauri</name>
    <dbReference type="NCBI Taxonomy" id="2781959"/>
    <lineage>
        <taxon>Bacteria</taxon>
        <taxon>Pseudomonadati</taxon>
        <taxon>Bacteroidota</taxon>
        <taxon>Sphingobacteriia</taxon>
        <taxon>Sphingobacteriales</taxon>
        <taxon>Sphingobacteriaceae</taxon>
        <taxon>Sphingobacterium</taxon>
    </lineage>
</organism>
<dbReference type="Proteomes" id="UP001165302">
    <property type="component" value="Unassembled WGS sequence"/>
</dbReference>
<evidence type="ECO:0000313" key="3">
    <source>
        <dbReference type="Proteomes" id="UP001165302"/>
    </source>
</evidence>
<evidence type="ECO:0000313" key="2">
    <source>
        <dbReference type="EMBL" id="MCA5004974.1"/>
    </source>
</evidence>
<accession>A0ABS7Z7Q4</accession>
<dbReference type="EMBL" id="JADEYP010000011">
    <property type="protein sequence ID" value="MCA5004974.1"/>
    <property type="molecule type" value="Genomic_DNA"/>
</dbReference>
<proteinExistence type="predicted"/>